<keyword evidence="2" id="KW-1185">Reference proteome</keyword>
<accession>A0ACD2ZZZ7</accession>
<sequence>METVLLAFSTQEITDIVRPFYVPSTSEKQVLTLLVAAVKKLPQDVRNKIIASAERKSAMVIDNDIPSDAVFKARLNSLTVVQLKDICHKYARAPHDVYRKKDALISFMLQLPSSSRKSMWRLTSSPNAYTLQCPT</sequence>
<dbReference type="Proteomes" id="UP000308600">
    <property type="component" value="Unassembled WGS sequence"/>
</dbReference>
<evidence type="ECO:0000313" key="1">
    <source>
        <dbReference type="EMBL" id="TFK58207.1"/>
    </source>
</evidence>
<gene>
    <name evidence="1" type="ORF">BDN72DRAFT_906965</name>
</gene>
<evidence type="ECO:0000313" key="2">
    <source>
        <dbReference type="Proteomes" id="UP000308600"/>
    </source>
</evidence>
<proteinExistence type="predicted"/>
<name>A0ACD2ZZZ7_9AGAR</name>
<organism evidence="1 2">
    <name type="scientific">Pluteus cervinus</name>
    <dbReference type="NCBI Taxonomy" id="181527"/>
    <lineage>
        <taxon>Eukaryota</taxon>
        <taxon>Fungi</taxon>
        <taxon>Dikarya</taxon>
        <taxon>Basidiomycota</taxon>
        <taxon>Agaricomycotina</taxon>
        <taxon>Agaricomycetes</taxon>
        <taxon>Agaricomycetidae</taxon>
        <taxon>Agaricales</taxon>
        <taxon>Pluteineae</taxon>
        <taxon>Pluteaceae</taxon>
        <taxon>Pluteus</taxon>
    </lineage>
</organism>
<dbReference type="EMBL" id="ML209542">
    <property type="protein sequence ID" value="TFK58207.1"/>
    <property type="molecule type" value="Genomic_DNA"/>
</dbReference>
<protein>
    <submittedName>
        <fullName evidence="1">Uncharacterized protein</fullName>
    </submittedName>
</protein>
<reference evidence="1 2" key="1">
    <citation type="journal article" date="2019" name="Nat. Ecol. Evol.">
        <title>Megaphylogeny resolves global patterns of mushroom evolution.</title>
        <authorList>
            <person name="Varga T."/>
            <person name="Krizsan K."/>
            <person name="Foldi C."/>
            <person name="Dima B."/>
            <person name="Sanchez-Garcia M."/>
            <person name="Sanchez-Ramirez S."/>
            <person name="Szollosi G.J."/>
            <person name="Szarkandi J.G."/>
            <person name="Papp V."/>
            <person name="Albert L."/>
            <person name="Andreopoulos W."/>
            <person name="Angelini C."/>
            <person name="Antonin V."/>
            <person name="Barry K.W."/>
            <person name="Bougher N.L."/>
            <person name="Buchanan P."/>
            <person name="Buyck B."/>
            <person name="Bense V."/>
            <person name="Catcheside P."/>
            <person name="Chovatia M."/>
            <person name="Cooper J."/>
            <person name="Damon W."/>
            <person name="Desjardin D."/>
            <person name="Finy P."/>
            <person name="Geml J."/>
            <person name="Haridas S."/>
            <person name="Hughes K."/>
            <person name="Justo A."/>
            <person name="Karasinski D."/>
            <person name="Kautmanova I."/>
            <person name="Kiss B."/>
            <person name="Kocsube S."/>
            <person name="Kotiranta H."/>
            <person name="LaButti K.M."/>
            <person name="Lechner B.E."/>
            <person name="Liimatainen K."/>
            <person name="Lipzen A."/>
            <person name="Lukacs Z."/>
            <person name="Mihaltcheva S."/>
            <person name="Morgado L.N."/>
            <person name="Niskanen T."/>
            <person name="Noordeloos M.E."/>
            <person name="Ohm R.A."/>
            <person name="Ortiz-Santana B."/>
            <person name="Ovrebo C."/>
            <person name="Racz N."/>
            <person name="Riley R."/>
            <person name="Savchenko A."/>
            <person name="Shiryaev A."/>
            <person name="Soop K."/>
            <person name="Spirin V."/>
            <person name="Szebenyi C."/>
            <person name="Tomsovsky M."/>
            <person name="Tulloss R.E."/>
            <person name="Uehling J."/>
            <person name="Grigoriev I.V."/>
            <person name="Vagvolgyi C."/>
            <person name="Papp T."/>
            <person name="Martin F.M."/>
            <person name="Miettinen O."/>
            <person name="Hibbett D.S."/>
            <person name="Nagy L.G."/>
        </authorList>
    </citation>
    <scope>NUCLEOTIDE SEQUENCE [LARGE SCALE GENOMIC DNA]</scope>
    <source>
        <strain evidence="1 2">NL-1719</strain>
    </source>
</reference>